<reference evidence="3" key="1">
    <citation type="journal article" date="2019" name="Int. J. Syst. Evol. Microbiol.">
        <title>The Global Catalogue of Microorganisms (GCM) 10K type strain sequencing project: providing services to taxonomists for standard genome sequencing and annotation.</title>
        <authorList>
            <consortium name="The Broad Institute Genomics Platform"/>
            <consortium name="The Broad Institute Genome Sequencing Center for Infectious Disease"/>
            <person name="Wu L."/>
            <person name="Ma J."/>
        </authorList>
    </citation>
    <scope>NUCLEOTIDE SEQUENCE [LARGE SCALE GENOMIC DNA]</scope>
    <source>
        <strain evidence="3">JCM 17923</strain>
    </source>
</reference>
<keyword evidence="3" id="KW-1185">Reference proteome</keyword>
<evidence type="ECO:0000256" key="1">
    <source>
        <dbReference type="SAM" id="MobiDB-lite"/>
    </source>
</evidence>
<evidence type="ECO:0008006" key="4">
    <source>
        <dbReference type="Google" id="ProtNLM"/>
    </source>
</evidence>
<gene>
    <name evidence="2" type="ORF">GCM10023185_27590</name>
</gene>
<organism evidence="2 3">
    <name type="scientific">Hymenobacter saemangeumensis</name>
    <dbReference type="NCBI Taxonomy" id="1084522"/>
    <lineage>
        <taxon>Bacteria</taxon>
        <taxon>Pseudomonadati</taxon>
        <taxon>Bacteroidota</taxon>
        <taxon>Cytophagia</taxon>
        <taxon>Cytophagales</taxon>
        <taxon>Hymenobacteraceae</taxon>
        <taxon>Hymenobacter</taxon>
    </lineage>
</organism>
<feature type="compositionally biased region" description="Basic residues" evidence="1">
    <location>
        <begin position="211"/>
        <end position="220"/>
    </location>
</feature>
<protein>
    <recommendedName>
        <fullName evidence="4">DUF3575 domain-containing protein</fullName>
    </recommendedName>
</protein>
<dbReference type="EMBL" id="BAABGZ010000055">
    <property type="protein sequence ID" value="GAA4360835.1"/>
    <property type="molecule type" value="Genomic_DNA"/>
</dbReference>
<accession>A0ABP8IK93</accession>
<name>A0ABP8IK93_9BACT</name>
<evidence type="ECO:0000313" key="3">
    <source>
        <dbReference type="Proteomes" id="UP001501153"/>
    </source>
</evidence>
<feature type="region of interest" description="Disordered" evidence="1">
    <location>
        <begin position="205"/>
        <end position="243"/>
    </location>
</feature>
<feature type="compositionally biased region" description="Low complexity" evidence="1">
    <location>
        <begin position="221"/>
        <end position="237"/>
    </location>
</feature>
<dbReference type="Proteomes" id="UP001501153">
    <property type="component" value="Unassembled WGS sequence"/>
</dbReference>
<evidence type="ECO:0000313" key="2">
    <source>
        <dbReference type="EMBL" id="GAA4360835.1"/>
    </source>
</evidence>
<sequence>MATIGEHKFLGIQAGVKSHLCCVLTDAQPPGPGRNLPAHHPSVSAMKRLSTATLGALLAAGLTAPAFAQAPPPAPADTARHQRQMGLTASPQLDNFFTANRSLPVGVLYQRQLTPAKALRLRLSGLLSYADSANFLDSSPSGIVNGYVEGPSHRRWQVQVFAGYAWQRRLSRRVALDYGLEAGLGYQRLGYSAARKYPYPPAGLSWTTTRAPRRSGRSRRAPSPGSATAPRPACACSPKPPCP</sequence>
<comment type="caution">
    <text evidence="2">The sequence shown here is derived from an EMBL/GenBank/DDBJ whole genome shotgun (WGS) entry which is preliminary data.</text>
</comment>
<proteinExistence type="predicted"/>